<organism evidence="3 4">
    <name type="scientific">Candidatus Nitrospira inopinata</name>
    <dbReference type="NCBI Taxonomy" id="1715989"/>
    <lineage>
        <taxon>Bacteria</taxon>
        <taxon>Pseudomonadati</taxon>
        <taxon>Nitrospirota</taxon>
        <taxon>Nitrospiria</taxon>
        <taxon>Nitrospirales</taxon>
        <taxon>Nitrospiraceae</taxon>
        <taxon>Nitrospira</taxon>
    </lineage>
</organism>
<reference evidence="4" key="1">
    <citation type="submission" date="2015-09" db="EMBL/GenBank/DDBJ databases">
        <authorList>
            <person name="Daims H."/>
        </authorList>
    </citation>
    <scope>NUCLEOTIDE SEQUENCE [LARGE SCALE GENOMIC DNA]</scope>
</reference>
<feature type="transmembrane region" description="Helical" evidence="1">
    <location>
        <begin position="218"/>
        <end position="243"/>
    </location>
</feature>
<feature type="transmembrane region" description="Helical" evidence="1">
    <location>
        <begin position="280"/>
        <end position="300"/>
    </location>
</feature>
<dbReference type="RefSeq" id="WP_062482473.1">
    <property type="nucleotide sequence ID" value="NZ_LN885086.1"/>
</dbReference>
<dbReference type="KEGG" id="nio:NITINOP_0367"/>
<dbReference type="InterPro" id="IPR032809">
    <property type="entry name" value="Put_HupE_UreJ"/>
</dbReference>
<keyword evidence="4" id="KW-1185">Reference proteome</keyword>
<feature type="transmembrane region" description="Helical" evidence="1">
    <location>
        <begin position="344"/>
        <end position="361"/>
    </location>
</feature>
<keyword evidence="1" id="KW-0812">Transmembrane</keyword>
<dbReference type="GO" id="GO:0016746">
    <property type="term" value="F:acyltransferase activity"/>
    <property type="evidence" value="ECO:0007669"/>
    <property type="project" value="UniProtKB-KW"/>
</dbReference>
<dbReference type="EMBL" id="LN885086">
    <property type="protein sequence ID" value="CUQ65343.1"/>
    <property type="molecule type" value="Genomic_DNA"/>
</dbReference>
<proteinExistence type="predicted"/>
<accession>A0A0S4KNK0</accession>
<keyword evidence="1" id="KW-1133">Transmembrane helix</keyword>
<keyword evidence="1" id="KW-0472">Membrane</keyword>
<keyword evidence="3" id="KW-0808">Transferase</keyword>
<dbReference type="Proteomes" id="UP000066284">
    <property type="component" value="Chromosome 1"/>
</dbReference>
<dbReference type="Pfam" id="PF13795">
    <property type="entry name" value="HupE_UreJ_2"/>
    <property type="match status" value="1"/>
</dbReference>
<name>A0A0S4KNK0_9BACT</name>
<keyword evidence="2" id="KW-0732">Signal</keyword>
<dbReference type="OrthoDB" id="9808870at2"/>
<dbReference type="AlphaFoldDB" id="A0A0S4KNK0"/>
<sequence>MRTLLVIAWLLVSLPAWAHKPSDGYLSLSIQHDHIEGQWDIALRDLDNAIGLDSDGNGELTWGEVRNKHDAIQAYALSRLTLSADLQACATQVLEQLIDHHTDGAYSVLRFRSDCGRTIQRLHVDYRLLFDIDAQHKGLLRLTQGGHTGTAIFSQESPAQTFSMATRSRWIESAQFIHEGIWHIWLGFDHVLFLLVLLLPAVLVRVDGRWQAVTDFSTVWWNVVNIVTAFTIAHSLTLSLAALDIVHLPSRLVESTIAASVVLAGLGNLYPAMVARRWTIAFGFGLIHGFGFAAALTDLGLPQNSIMLSLVSFNIGVELGQIAIVATFLPLAYLTRRSWSYPRFVLAGGSLAVTAVALIWFTERAFDLQLFAHQ</sequence>
<feature type="chain" id="PRO_5006623498" evidence="2">
    <location>
        <begin position="19"/>
        <end position="374"/>
    </location>
</feature>
<gene>
    <name evidence="3" type="primary">lnt</name>
    <name evidence="3" type="ORF">NITINOP_0367</name>
</gene>
<dbReference type="STRING" id="1715989.NITINOP_0367"/>
<dbReference type="InterPro" id="IPR018247">
    <property type="entry name" value="EF_Hand_1_Ca_BS"/>
</dbReference>
<evidence type="ECO:0000256" key="2">
    <source>
        <dbReference type="SAM" id="SignalP"/>
    </source>
</evidence>
<dbReference type="PROSITE" id="PS00018">
    <property type="entry name" value="EF_HAND_1"/>
    <property type="match status" value="1"/>
</dbReference>
<feature type="transmembrane region" description="Helical" evidence="1">
    <location>
        <begin position="306"/>
        <end position="332"/>
    </location>
</feature>
<feature type="transmembrane region" description="Helical" evidence="1">
    <location>
        <begin position="255"/>
        <end position="273"/>
    </location>
</feature>
<protein>
    <submittedName>
        <fullName evidence="3">Apolipoprotein N-acyltransferase</fullName>
    </submittedName>
</protein>
<feature type="signal peptide" evidence="2">
    <location>
        <begin position="1"/>
        <end position="18"/>
    </location>
</feature>
<evidence type="ECO:0000256" key="1">
    <source>
        <dbReference type="SAM" id="Phobius"/>
    </source>
</evidence>
<feature type="transmembrane region" description="Helical" evidence="1">
    <location>
        <begin position="182"/>
        <end position="206"/>
    </location>
</feature>
<evidence type="ECO:0000313" key="4">
    <source>
        <dbReference type="Proteomes" id="UP000066284"/>
    </source>
</evidence>
<evidence type="ECO:0000313" key="3">
    <source>
        <dbReference type="EMBL" id="CUQ65343.1"/>
    </source>
</evidence>
<keyword evidence="3" id="KW-0449">Lipoprotein</keyword>
<keyword evidence="3" id="KW-0012">Acyltransferase</keyword>